<dbReference type="PANTHER" id="PTHR36917">
    <property type="entry name" value="INTRACELLULAR SEPTATION PROTEIN A-RELATED"/>
    <property type="match status" value="1"/>
</dbReference>
<evidence type="ECO:0000256" key="1">
    <source>
        <dbReference type="ARBA" id="ARBA00022475"/>
    </source>
</evidence>
<dbReference type="NCBIfam" id="TIGR00997">
    <property type="entry name" value="ispZ"/>
    <property type="match status" value="1"/>
</dbReference>
<accession>A0A1Y5REA7</accession>
<comment type="function">
    <text evidence="5">Plays a role in cell envelope biogenesis, maintenance of cell envelope integrity and membrane homeostasis.</text>
</comment>
<reference evidence="6 7" key="1">
    <citation type="submission" date="2017-03" db="EMBL/GenBank/DDBJ databases">
        <authorList>
            <person name="Afonso C.L."/>
            <person name="Miller P.J."/>
            <person name="Scott M.A."/>
            <person name="Spackman E."/>
            <person name="Goraichik I."/>
            <person name="Dimitrov K.M."/>
            <person name="Suarez D.L."/>
            <person name="Swayne D.E."/>
        </authorList>
    </citation>
    <scope>NUCLEOTIDE SEQUENCE [LARGE SCALE GENOMIC DNA]</scope>
    <source>
        <strain evidence="6 7">CECT 7691</strain>
    </source>
</reference>
<keyword evidence="7" id="KW-1185">Reference proteome</keyword>
<dbReference type="EMBL" id="FWFR01000001">
    <property type="protein sequence ID" value="SLN14615.1"/>
    <property type="molecule type" value="Genomic_DNA"/>
</dbReference>
<protein>
    <recommendedName>
        <fullName evidence="5">Inner membrane-spanning protein YciB</fullName>
    </recommendedName>
</protein>
<keyword evidence="5" id="KW-0997">Cell inner membrane</keyword>
<comment type="subcellular location">
    <subcellularLocation>
        <location evidence="5">Cell inner membrane</location>
        <topology evidence="5">Multi-pass membrane protein</topology>
    </subcellularLocation>
</comment>
<evidence type="ECO:0000313" key="7">
    <source>
        <dbReference type="Proteomes" id="UP000193200"/>
    </source>
</evidence>
<feature type="transmembrane region" description="Helical" evidence="5">
    <location>
        <begin position="74"/>
        <end position="92"/>
    </location>
</feature>
<evidence type="ECO:0000256" key="3">
    <source>
        <dbReference type="ARBA" id="ARBA00022989"/>
    </source>
</evidence>
<evidence type="ECO:0000256" key="5">
    <source>
        <dbReference type="HAMAP-Rule" id="MF_00189"/>
    </source>
</evidence>
<feature type="transmembrane region" description="Helical" evidence="5">
    <location>
        <begin position="46"/>
        <end position="67"/>
    </location>
</feature>
<organism evidence="6 7">
    <name type="scientific">Oceanibacterium hippocampi</name>
    <dbReference type="NCBI Taxonomy" id="745714"/>
    <lineage>
        <taxon>Bacteria</taxon>
        <taxon>Pseudomonadati</taxon>
        <taxon>Pseudomonadota</taxon>
        <taxon>Alphaproteobacteria</taxon>
        <taxon>Sneathiellales</taxon>
        <taxon>Sneathiellaceae</taxon>
        <taxon>Oceanibacterium</taxon>
    </lineage>
</organism>
<keyword evidence="2 5" id="KW-0812">Transmembrane</keyword>
<dbReference type="InterPro" id="IPR006008">
    <property type="entry name" value="YciB"/>
</dbReference>
<dbReference type="RefSeq" id="WP_217807735.1">
    <property type="nucleotide sequence ID" value="NZ_FWFR01000001.1"/>
</dbReference>
<dbReference type="HAMAP" id="MF_00189">
    <property type="entry name" value="YciB"/>
    <property type="match status" value="1"/>
</dbReference>
<comment type="similarity">
    <text evidence="5">Belongs to the YciB family.</text>
</comment>
<feature type="transmembrane region" description="Helical" evidence="5">
    <location>
        <begin position="144"/>
        <end position="164"/>
    </location>
</feature>
<keyword evidence="3 5" id="KW-1133">Transmembrane helix</keyword>
<proteinExistence type="inferred from homology"/>
<evidence type="ECO:0000313" key="6">
    <source>
        <dbReference type="EMBL" id="SLN14615.1"/>
    </source>
</evidence>
<keyword evidence="1 5" id="KW-1003">Cell membrane</keyword>
<dbReference type="Proteomes" id="UP000193200">
    <property type="component" value="Unassembled WGS sequence"/>
</dbReference>
<sequence length="202" mass="22370">MVVRVGVGGCLAYLSAMNEIRKPLIKMAIEIGPLVVFFIANAKVGIFYATGTFMVAIVISLAASYAMERKLPTVPLVTAVFVLVMGGLTLYLHDELFIKLKPTVVNGLFAAILFGGLAFGKSLLRPVFGQVLFLTDRGWMLLTLRWALFFVLLAIVNEIVWRNFSTDTWVSFKVFGIMPLTLVFSMAQLPLLNRYRPAEEAS</sequence>
<dbReference type="FunCoup" id="A0A1Y5REA7">
    <property type="interactions" value="74"/>
</dbReference>
<feature type="transmembrane region" description="Helical" evidence="5">
    <location>
        <begin position="104"/>
        <end position="124"/>
    </location>
</feature>
<evidence type="ECO:0000256" key="2">
    <source>
        <dbReference type="ARBA" id="ARBA00022692"/>
    </source>
</evidence>
<feature type="transmembrane region" description="Helical" evidence="5">
    <location>
        <begin position="170"/>
        <end position="192"/>
    </location>
</feature>
<dbReference type="PANTHER" id="PTHR36917:SF1">
    <property type="entry name" value="INNER MEMBRANE-SPANNING PROTEIN YCIB"/>
    <property type="match status" value="1"/>
</dbReference>
<keyword evidence="4 5" id="KW-0472">Membrane</keyword>
<dbReference type="NCBIfam" id="NF001323">
    <property type="entry name" value="PRK00259.1-1"/>
    <property type="match status" value="1"/>
</dbReference>
<evidence type="ECO:0000256" key="4">
    <source>
        <dbReference type="ARBA" id="ARBA00023136"/>
    </source>
</evidence>
<dbReference type="GO" id="GO:0005886">
    <property type="term" value="C:plasma membrane"/>
    <property type="evidence" value="ECO:0007669"/>
    <property type="project" value="UniProtKB-SubCell"/>
</dbReference>
<gene>
    <name evidence="5 6" type="primary">yciB</name>
    <name evidence="6" type="ORF">OCH7691_00270</name>
</gene>
<dbReference type="Pfam" id="PF04279">
    <property type="entry name" value="IspA"/>
    <property type="match status" value="1"/>
</dbReference>
<name>A0A1Y5REA7_9PROT</name>
<dbReference type="InParanoid" id="A0A1Y5REA7"/>
<dbReference type="AlphaFoldDB" id="A0A1Y5REA7"/>